<dbReference type="FunFam" id="3.40.50.300:FF:000205">
    <property type="entry name" value="ABC transporter B family member 4"/>
    <property type="match status" value="2"/>
</dbReference>
<evidence type="ECO:0000256" key="6">
    <source>
        <dbReference type="ARBA" id="ARBA00022741"/>
    </source>
</evidence>
<dbReference type="InterPro" id="IPR036640">
    <property type="entry name" value="ABC1_TM_sf"/>
</dbReference>
<dbReference type="GO" id="GO:0005743">
    <property type="term" value="C:mitochondrial inner membrane"/>
    <property type="evidence" value="ECO:0007669"/>
    <property type="project" value="TreeGrafter"/>
</dbReference>
<feature type="region of interest" description="Disordered" evidence="10">
    <location>
        <begin position="1"/>
        <end position="28"/>
    </location>
</feature>
<feature type="domain" description="ABC transmembrane type-1" evidence="13">
    <location>
        <begin position="55"/>
        <end position="342"/>
    </location>
</feature>
<dbReference type="GO" id="GO:0005524">
    <property type="term" value="F:ATP binding"/>
    <property type="evidence" value="ECO:0007669"/>
    <property type="project" value="UniProtKB-KW"/>
</dbReference>
<evidence type="ECO:0000313" key="14">
    <source>
        <dbReference type="EMBL" id="ARE31867.1"/>
    </source>
</evidence>
<keyword evidence="6" id="KW-0547">Nucleotide-binding</keyword>
<dbReference type="GO" id="GO:0016887">
    <property type="term" value="F:ATP hydrolysis activity"/>
    <property type="evidence" value="ECO:0007669"/>
    <property type="project" value="InterPro"/>
</dbReference>
<proteinExistence type="evidence at transcript level"/>
<evidence type="ECO:0000259" key="12">
    <source>
        <dbReference type="PROSITE" id="PS50893"/>
    </source>
</evidence>
<dbReference type="Gene3D" id="3.40.50.300">
    <property type="entry name" value="P-loop containing nucleotide triphosphate hydrolases"/>
    <property type="match status" value="2"/>
</dbReference>
<feature type="transmembrane region" description="Helical" evidence="11">
    <location>
        <begin position="837"/>
        <end position="857"/>
    </location>
</feature>
<dbReference type="GO" id="GO:0015421">
    <property type="term" value="F:ABC-type oligopeptide transporter activity"/>
    <property type="evidence" value="ECO:0007669"/>
    <property type="project" value="TreeGrafter"/>
</dbReference>
<feature type="transmembrane region" description="Helical" evidence="11">
    <location>
        <begin position="687"/>
        <end position="713"/>
    </location>
</feature>
<feature type="transmembrane region" description="Helical" evidence="11">
    <location>
        <begin position="50"/>
        <end position="74"/>
    </location>
</feature>
<dbReference type="Pfam" id="PF00005">
    <property type="entry name" value="ABC_tran"/>
    <property type="match status" value="2"/>
</dbReference>
<dbReference type="PROSITE" id="PS00211">
    <property type="entry name" value="ABC_TRANSPORTER_1"/>
    <property type="match status" value="2"/>
</dbReference>
<keyword evidence="9 11" id="KW-0472">Membrane</keyword>
<dbReference type="PROSITE" id="PS50893">
    <property type="entry name" value="ABC_TRANSPORTER_2"/>
    <property type="match status" value="2"/>
</dbReference>
<feature type="transmembrane region" description="Helical" evidence="11">
    <location>
        <begin position="95"/>
        <end position="115"/>
    </location>
</feature>
<protein>
    <submittedName>
        <fullName evidence="14">ABCB2 protein</fullName>
    </submittedName>
</protein>
<evidence type="ECO:0000259" key="13">
    <source>
        <dbReference type="PROSITE" id="PS50929"/>
    </source>
</evidence>
<dbReference type="SMART" id="SM00382">
    <property type="entry name" value="AAA"/>
    <property type="match status" value="2"/>
</dbReference>
<evidence type="ECO:0000256" key="11">
    <source>
        <dbReference type="SAM" id="Phobius"/>
    </source>
</evidence>
<dbReference type="PROSITE" id="PS50929">
    <property type="entry name" value="ABC_TM1F"/>
    <property type="match status" value="2"/>
</dbReference>
<dbReference type="EMBL" id="KY807680">
    <property type="protein sequence ID" value="ARE31867.1"/>
    <property type="molecule type" value="mRNA"/>
</dbReference>
<dbReference type="InterPro" id="IPR017871">
    <property type="entry name" value="ABC_transporter-like_CS"/>
</dbReference>
<dbReference type="Pfam" id="PF00664">
    <property type="entry name" value="ABC_membrane"/>
    <property type="match status" value="2"/>
</dbReference>
<dbReference type="SMR" id="A0A2U7MPT7"/>
<organism evidence="14">
    <name type="scientific">Pinus radiata</name>
    <name type="common">Monterey pine</name>
    <name type="synonym">Pinus insignis</name>
    <dbReference type="NCBI Taxonomy" id="3347"/>
    <lineage>
        <taxon>Eukaryota</taxon>
        <taxon>Viridiplantae</taxon>
        <taxon>Streptophyta</taxon>
        <taxon>Embryophyta</taxon>
        <taxon>Tracheophyta</taxon>
        <taxon>Spermatophyta</taxon>
        <taxon>Pinopsida</taxon>
        <taxon>Pinidae</taxon>
        <taxon>Conifers I</taxon>
        <taxon>Pinales</taxon>
        <taxon>Pinaceae</taxon>
        <taxon>Pinus</taxon>
        <taxon>Pinus subgen. Pinus</taxon>
    </lineage>
</organism>
<feature type="compositionally biased region" description="Basic and acidic residues" evidence="10">
    <location>
        <begin position="12"/>
        <end position="26"/>
    </location>
</feature>
<dbReference type="CDD" id="cd18578">
    <property type="entry name" value="ABC_6TM_Pgp_ABCB1_D2_like"/>
    <property type="match status" value="1"/>
</dbReference>
<dbReference type="InterPro" id="IPR039421">
    <property type="entry name" value="Type_1_exporter"/>
</dbReference>
<evidence type="ECO:0000256" key="4">
    <source>
        <dbReference type="ARBA" id="ARBA00022692"/>
    </source>
</evidence>
<evidence type="ECO:0000256" key="3">
    <source>
        <dbReference type="ARBA" id="ARBA00022448"/>
    </source>
</evidence>
<dbReference type="AlphaFoldDB" id="A0A2U7MPT7"/>
<dbReference type="InterPro" id="IPR027417">
    <property type="entry name" value="P-loop_NTPase"/>
</dbReference>
<evidence type="ECO:0000256" key="2">
    <source>
        <dbReference type="ARBA" id="ARBA00007577"/>
    </source>
</evidence>
<dbReference type="SUPFAM" id="SSF52540">
    <property type="entry name" value="P-loop containing nucleoside triphosphate hydrolases"/>
    <property type="match status" value="2"/>
</dbReference>
<evidence type="ECO:0000256" key="10">
    <source>
        <dbReference type="SAM" id="MobiDB-lite"/>
    </source>
</evidence>
<evidence type="ECO:0000256" key="8">
    <source>
        <dbReference type="ARBA" id="ARBA00022989"/>
    </source>
</evidence>
<keyword evidence="4 11" id="KW-0812">Transmembrane</keyword>
<evidence type="ECO:0000256" key="5">
    <source>
        <dbReference type="ARBA" id="ARBA00022737"/>
    </source>
</evidence>
<dbReference type="SUPFAM" id="SSF90123">
    <property type="entry name" value="ABC transporter transmembrane region"/>
    <property type="match status" value="2"/>
</dbReference>
<feature type="domain" description="ABC transporter" evidence="12">
    <location>
        <begin position="377"/>
        <end position="612"/>
    </location>
</feature>
<keyword evidence="8 11" id="KW-1133">Transmembrane helix</keyword>
<dbReference type="PANTHER" id="PTHR43394:SF11">
    <property type="entry name" value="ATP-BINDING CASSETTE TRANSPORTER"/>
    <property type="match status" value="1"/>
</dbReference>
<dbReference type="InterPro" id="IPR003593">
    <property type="entry name" value="AAA+_ATPase"/>
</dbReference>
<evidence type="ECO:0000256" key="7">
    <source>
        <dbReference type="ARBA" id="ARBA00022840"/>
    </source>
</evidence>
<dbReference type="Gene3D" id="1.20.1560.10">
    <property type="entry name" value="ABC transporter type 1, transmembrane domain"/>
    <property type="match status" value="1"/>
</dbReference>
<feature type="transmembrane region" description="Helical" evidence="11">
    <location>
        <begin position="915"/>
        <end position="940"/>
    </location>
</feature>
<feature type="transmembrane region" description="Helical" evidence="11">
    <location>
        <begin position="952"/>
        <end position="973"/>
    </location>
</feature>
<comment type="similarity">
    <text evidence="2">Belongs to the ABC transporter superfamily. ABCB family. Multidrug resistance exporter (TC 3.A.1.201) subfamily.</text>
</comment>
<keyword evidence="3" id="KW-0813">Transport</keyword>
<dbReference type="InterPro" id="IPR003439">
    <property type="entry name" value="ABC_transporter-like_ATP-bd"/>
</dbReference>
<dbReference type="GO" id="GO:0090374">
    <property type="term" value="P:oligopeptide export from mitochondrion"/>
    <property type="evidence" value="ECO:0007669"/>
    <property type="project" value="TreeGrafter"/>
</dbReference>
<dbReference type="InterPro" id="IPR011527">
    <property type="entry name" value="ABC1_TM_dom"/>
</dbReference>
<feature type="domain" description="ABC transmembrane type-1" evidence="13">
    <location>
        <begin position="691"/>
        <end position="978"/>
    </location>
</feature>
<keyword evidence="7" id="KW-0067">ATP-binding</keyword>
<keyword evidence="5" id="KW-0677">Repeat</keyword>
<feature type="transmembrane region" description="Helical" evidence="11">
    <location>
        <begin position="814"/>
        <end position="831"/>
    </location>
</feature>
<dbReference type="PANTHER" id="PTHR43394">
    <property type="entry name" value="ATP-DEPENDENT PERMEASE MDL1, MITOCHONDRIAL"/>
    <property type="match status" value="1"/>
</dbReference>
<dbReference type="CDD" id="cd18577">
    <property type="entry name" value="ABC_6TM_Pgp_ABCB1_D1_like"/>
    <property type="match status" value="1"/>
</dbReference>
<comment type="subcellular location">
    <subcellularLocation>
        <location evidence="1">Membrane</location>
        <topology evidence="1">Multi-pass membrane protein</topology>
    </subcellularLocation>
</comment>
<feature type="transmembrane region" description="Helical" evidence="11">
    <location>
        <begin position="733"/>
        <end position="755"/>
    </location>
</feature>
<gene>
    <name evidence="14" type="primary">ABCB2</name>
</gene>
<reference evidence="14" key="1">
    <citation type="submission" date="2017-03" db="EMBL/GenBank/DDBJ databases">
        <title>Auxin transporters are differentially expressed in response to inclination in radiata pine stem.</title>
        <authorList>
            <person name="Ramos P."/>
            <person name="Salazar R."/>
        </authorList>
    </citation>
    <scope>NUCLEOTIDE SEQUENCE</scope>
</reference>
<evidence type="ECO:0000256" key="1">
    <source>
        <dbReference type="ARBA" id="ARBA00004141"/>
    </source>
</evidence>
<accession>A0A2U7MPT7</accession>
<feature type="transmembrane region" description="Helical" evidence="11">
    <location>
        <begin position="196"/>
        <end position="219"/>
    </location>
</feature>
<sequence length="1264" mass="137294">MEAEMSVNANGKPEKEEEKENEKEKVSSPAEKGGSVAFYKLFSFADPVDYMLMMFGTVGACVHGAAIPVFFIFFGKLINAFGSNVTDPDKMASEVAKHALQFFYLGLVIMVSGWFEVSCWMQTGERQSARMRMQYLKSVLSQDVSFFDTKTSTGEIISSISTDIVVIQDAISDKIGHYLHYMARFLAGFAVGFSSVWQLTLLTVAVVPLMAIAGGAYAATMTGLSRKSQLAYVEAGKVAEEAISQVRTVYSFVGETKAIQAYSRALGTTLELGKKGGLAKGLGVGFTYGLIFGAWALLLWYAGLLVRHGVTNGGEAFTTILNVVISGISLGQAAPNLSAFSKGKTAAYNVLSMIKRKPDMNHNLLEGETLSHVKGHIELQKVCFSYPSRKEIVFQDFCLSIPAGKTVALVGHSGSGKSTIISLIERFYDPSAGKVLLDGHDLRSLQLKWLREQIGLVSQEPALFATSIVENILYGKENASMEEIKEAAKAANAHSFIESLPDGYNTQVGERGTQLSGGQKQRVAIARAMLKSPKILLLDEATSALDSESEHIVQEALDNIMIGRTTVVVAHRLSTVRNADIIAVVQNGEVVESGSHEELMSKGNEGAYTALVKLQETAVTEPTRKGFECASSGLSRPSVESSLSFGINSIISESKEQEEIEVVELKESLSALTPPFWRLLKLNRPEWPYAVLGTLGAIMAGVETPFFALAISQVLITFYSPDKLHIKNEVRRIALIFSGAAVATVLIYLLQHYFYTLMGERLTRRIREMMFSAILRNEIGWFDFRENSSGLLTSRLASDATLVRGAIADRMSTIVQNVALTVTAFVIAFWLDWRVTLVILATFPLLLGASIGEQLFLKGFGGDFNKAYSAASMVAGEAVSNIRTVMAFGAEERVIDLFARELVEPKKKNFLRGQIAGLGYGISQLCMFSSYGLAMWYASVLVKKGEADFGRVMKAFMVLIITAFGVAETLALAPDIVKGSQVLGPVFRILDRKTKIEPEDPTAEKVENVNGDIEMRHVMFKYAARPNITIFEDLSLQIQAGTSLAVVGPSGSGKSSVVALLMRFYDPISGSVLIDGKDITKLNVRSLRQHIALVQQEPALFATTIYENILYGKDGASEAEIVEAAKAANAHSFISGLPDGYQTNVGERGLQLSGGQKQRVAIARAILKNPAILLLDEATSALDAASEKVVQAALDQLMEGRTSVVVAHRLSTIQNANMIAVLQGGKVREQGTHQELISRPNGEYAKLISLQQMDKVCDGSPINT</sequence>
<evidence type="ECO:0000256" key="9">
    <source>
        <dbReference type="ARBA" id="ARBA00023136"/>
    </source>
</evidence>
<name>A0A2U7MPT7_PINRA</name>
<dbReference type="CDD" id="cd03249">
    <property type="entry name" value="ABC_MTABC3_MDL1_MDL2"/>
    <property type="match status" value="2"/>
</dbReference>
<feature type="transmembrane region" description="Helical" evidence="11">
    <location>
        <begin position="282"/>
        <end position="304"/>
    </location>
</feature>
<feature type="domain" description="ABC transporter" evidence="12">
    <location>
        <begin position="1013"/>
        <end position="1249"/>
    </location>
</feature>